<evidence type="ECO:0000313" key="1">
    <source>
        <dbReference type="EMBL" id="STE82482.1"/>
    </source>
</evidence>
<protein>
    <submittedName>
        <fullName evidence="1">Uncharacterized protein</fullName>
    </submittedName>
</protein>
<dbReference type="AlphaFoldDB" id="A0A376KJF1"/>
<dbReference type="EMBL" id="UFZQ01000001">
    <property type="protein sequence ID" value="STE82482.1"/>
    <property type="molecule type" value="Genomic_DNA"/>
</dbReference>
<dbReference type="Proteomes" id="UP000255460">
    <property type="component" value="Unassembled WGS sequence"/>
</dbReference>
<reference evidence="1 2" key="1">
    <citation type="submission" date="2018-06" db="EMBL/GenBank/DDBJ databases">
        <authorList>
            <consortium name="Pathogen Informatics"/>
            <person name="Doyle S."/>
        </authorList>
    </citation>
    <scope>NUCLEOTIDE SEQUENCE [LARGE SCALE GENOMIC DNA]</scope>
    <source>
        <strain evidence="1 2">NCTC10418</strain>
    </source>
</reference>
<evidence type="ECO:0000313" key="2">
    <source>
        <dbReference type="Proteomes" id="UP000255460"/>
    </source>
</evidence>
<proteinExistence type="predicted"/>
<accession>A0A376KJF1</accession>
<name>A0A376KJF1_ECOLX</name>
<organism evidence="1 2">
    <name type="scientific">Escherichia coli</name>
    <dbReference type="NCBI Taxonomy" id="562"/>
    <lineage>
        <taxon>Bacteria</taxon>
        <taxon>Pseudomonadati</taxon>
        <taxon>Pseudomonadota</taxon>
        <taxon>Gammaproteobacteria</taxon>
        <taxon>Enterobacterales</taxon>
        <taxon>Enterobacteriaceae</taxon>
        <taxon>Escherichia</taxon>
    </lineage>
</organism>
<gene>
    <name evidence="1" type="ORF">NCTC10418_00103</name>
</gene>
<sequence>MENVSDVLGKGFEDFSEGVSRSLDKTLGKLDVEMAKASNLLAGSVEQLGESVSELDDVLSRVRT</sequence>